<reference evidence="1 2" key="1">
    <citation type="submission" date="2019-11" db="EMBL/GenBank/DDBJ databases">
        <title>Metabolism of dissolved organic matter in forest soils.</title>
        <authorList>
            <person name="Cyle K.T."/>
            <person name="Wilhelm R.C."/>
            <person name="Martinez C.E."/>
        </authorList>
    </citation>
    <scope>NUCLEOTIDE SEQUENCE [LARGE SCALE GENOMIC DNA]</scope>
    <source>
        <strain evidence="1 2">5N</strain>
    </source>
</reference>
<dbReference type="Proteomes" id="UP000655523">
    <property type="component" value="Unassembled WGS sequence"/>
</dbReference>
<gene>
    <name evidence="1" type="ORF">GNZ13_32190</name>
</gene>
<dbReference type="RefSeq" id="WP_172172128.1">
    <property type="nucleotide sequence ID" value="NZ_WOEZ01000185.1"/>
</dbReference>
<dbReference type="AlphaFoldDB" id="A0A972SMP0"/>
<accession>A0A972SMP0</accession>
<evidence type="ECO:0000313" key="1">
    <source>
        <dbReference type="EMBL" id="NPT59095.1"/>
    </source>
</evidence>
<dbReference type="Pfam" id="PF23982">
    <property type="entry name" value="XM1_gp53_minor_capsid"/>
    <property type="match status" value="1"/>
</dbReference>
<name>A0A972SMP0_9BURK</name>
<sequence length="373" mass="35875">MGFPRQVNVLAAPAVLGDFCDSNPRSTVDASYGAFVAGANGLAVGLFAWADPTNTILNNFGPGAPTGFIHRDQQALITAFLGDDSLTIPAGYQATAFNAGGFWVANSGTTTSAVGQNAYANNATGAVTFGAAGSPPTSASVTASIAANTTTAGTIALNSVTGSIAGTTLTVTVVGTGALAPGQTLSGTNVDPATTIVSQLTGTTGSTGTYTVSVSQTVASTTITSSGATFTVGGTVTGVFAVGQTLSGAGVTAGTTITNLISGTGGAGTYAVSIAQTTSSTTITASGGVLTVTVVGSGALALNDTISGAGVTAGTYISAFITGTGGTGTYAVSVGQTVASETITVAAGTQTKWVAASIGAPGELVKMVSWLNG</sequence>
<organism evidence="1 2">
    <name type="scientific">Paraburkholderia elongata</name>
    <dbReference type="NCBI Taxonomy" id="2675747"/>
    <lineage>
        <taxon>Bacteria</taxon>
        <taxon>Pseudomonadati</taxon>
        <taxon>Pseudomonadota</taxon>
        <taxon>Betaproteobacteria</taxon>
        <taxon>Burkholderiales</taxon>
        <taxon>Burkholderiaceae</taxon>
        <taxon>Paraburkholderia</taxon>
    </lineage>
</organism>
<evidence type="ECO:0000313" key="2">
    <source>
        <dbReference type="Proteomes" id="UP000655523"/>
    </source>
</evidence>
<keyword evidence="2" id="KW-1185">Reference proteome</keyword>
<dbReference type="EMBL" id="WOEZ01000185">
    <property type="protein sequence ID" value="NPT59095.1"/>
    <property type="molecule type" value="Genomic_DNA"/>
</dbReference>
<proteinExistence type="predicted"/>
<comment type="caution">
    <text evidence="1">The sequence shown here is derived from an EMBL/GenBank/DDBJ whole genome shotgun (WGS) entry which is preliminary data.</text>
</comment>
<protein>
    <submittedName>
        <fullName evidence="1">Uncharacterized protein</fullName>
    </submittedName>
</protein>
<dbReference type="InterPro" id="IPR056914">
    <property type="entry name" value="Gp53-like"/>
</dbReference>